<feature type="domain" description="FlgD/Vpr Ig-like" evidence="7">
    <location>
        <begin position="107"/>
        <end position="173"/>
    </location>
</feature>
<dbReference type="Pfam" id="PF03963">
    <property type="entry name" value="FlgD"/>
    <property type="match status" value="1"/>
</dbReference>
<keyword evidence="8" id="KW-0282">Flagellum</keyword>
<feature type="region of interest" description="Disordered" evidence="6">
    <location>
        <begin position="1"/>
        <end position="24"/>
    </location>
</feature>
<comment type="function">
    <text evidence="4 5">Required for flagellar hook formation. May act as a scaffolding protein.</text>
</comment>
<dbReference type="Gene3D" id="2.30.30.910">
    <property type="match status" value="1"/>
</dbReference>
<evidence type="ECO:0000256" key="2">
    <source>
        <dbReference type="ARBA" id="ARBA00016013"/>
    </source>
</evidence>
<evidence type="ECO:0000256" key="6">
    <source>
        <dbReference type="SAM" id="MobiDB-lite"/>
    </source>
</evidence>
<dbReference type="InterPro" id="IPR005648">
    <property type="entry name" value="FlgD"/>
</dbReference>
<dbReference type="OrthoDB" id="9785233at2"/>
<keyword evidence="8" id="KW-0969">Cilium</keyword>
<dbReference type="EMBL" id="PYMB01000021">
    <property type="protein sequence ID" value="PSW08439.1"/>
    <property type="molecule type" value="Genomic_DNA"/>
</dbReference>
<dbReference type="AlphaFoldDB" id="A0A2T3N6P7"/>
<evidence type="ECO:0000259" key="7">
    <source>
        <dbReference type="Pfam" id="PF13860"/>
    </source>
</evidence>
<comment type="similarity">
    <text evidence="1 5">Belongs to the FlgD family.</text>
</comment>
<evidence type="ECO:0000256" key="5">
    <source>
        <dbReference type="RuleBase" id="RU362076"/>
    </source>
</evidence>
<proteinExistence type="inferred from homology"/>
<accession>A0A2T3N6P7</accession>
<reference evidence="8 9" key="1">
    <citation type="submission" date="2018-03" db="EMBL/GenBank/DDBJ databases">
        <title>Whole genome sequencing of Histamine producing bacteria.</title>
        <authorList>
            <person name="Butler K."/>
        </authorList>
    </citation>
    <scope>NUCLEOTIDE SEQUENCE [LARGE SCALE GENOMIC DNA]</scope>
    <source>
        <strain evidence="8 9">DSM 19138</strain>
    </source>
</reference>
<dbReference type="Proteomes" id="UP000241346">
    <property type="component" value="Unassembled WGS sequence"/>
</dbReference>
<comment type="caution">
    <text evidence="8">The sequence shown here is derived from an EMBL/GenBank/DDBJ whole genome shotgun (WGS) entry which is preliminary data.</text>
</comment>
<dbReference type="RefSeq" id="WP_107300632.1">
    <property type="nucleotide sequence ID" value="NZ_PYMB01000021.1"/>
</dbReference>
<evidence type="ECO:0000256" key="4">
    <source>
        <dbReference type="ARBA" id="ARBA00024746"/>
    </source>
</evidence>
<dbReference type="Pfam" id="PF13860">
    <property type="entry name" value="FlgD_ig"/>
    <property type="match status" value="1"/>
</dbReference>
<name>A0A2T3N6P7_9GAMM</name>
<protein>
    <recommendedName>
        <fullName evidence="2 5">Basal-body rod modification protein FlgD</fullName>
    </recommendedName>
</protein>
<evidence type="ECO:0000256" key="3">
    <source>
        <dbReference type="ARBA" id="ARBA00022795"/>
    </source>
</evidence>
<gene>
    <name evidence="8" type="primary">flgD</name>
    <name evidence="8" type="ORF">C9J01_23935</name>
</gene>
<feature type="region of interest" description="Disordered" evidence="6">
    <location>
        <begin position="216"/>
        <end position="238"/>
    </location>
</feature>
<dbReference type="GO" id="GO:0044781">
    <property type="term" value="P:bacterial-type flagellum organization"/>
    <property type="evidence" value="ECO:0007669"/>
    <property type="project" value="UniProtKB-UniRule"/>
</dbReference>
<dbReference type="Gene3D" id="2.60.40.4070">
    <property type="match status" value="1"/>
</dbReference>
<sequence length="238" mass="25458">MSTPYVTNSGGATTSSGHDPIASNGQQDNTFLTLMIAQIQNQTPLDPLDTTQFMTQLAQMTQVETMQNMNNTVVNQMVLLDNIQVLTTAGMVGQDVRVITDTLELEGNPLDAVIELDSLVDDLKVEIRNDAGELVETIELGANSEGEVAFVIDPEALGLKDGQYDLSVVTSDTDYKPDVMVAGTIEKMRIPPGGGSPEFLIGGVGYVPFFNVNQYGESNSGGDNGPEPTPLFTLAGRR</sequence>
<organism evidence="8 9">
    <name type="scientific">Photobacterium rosenbergii</name>
    <dbReference type="NCBI Taxonomy" id="294936"/>
    <lineage>
        <taxon>Bacteria</taxon>
        <taxon>Pseudomonadati</taxon>
        <taxon>Pseudomonadota</taxon>
        <taxon>Gammaproteobacteria</taxon>
        <taxon>Vibrionales</taxon>
        <taxon>Vibrionaceae</taxon>
        <taxon>Photobacterium</taxon>
    </lineage>
</organism>
<keyword evidence="3 5" id="KW-1005">Bacterial flagellum biogenesis</keyword>
<dbReference type="InterPro" id="IPR025965">
    <property type="entry name" value="FlgD/Vpr_Ig-like"/>
</dbReference>
<evidence type="ECO:0000313" key="8">
    <source>
        <dbReference type="EMBL" id="PSW08439.1"/>
    </source>
</evidence>
<evidence type="ECO:0000313" key="9">
    <source>
        <dbReference type="Proteomes" id="UP000241346"/>
    </source>
</evidence>
<keyword evidence="8" id="KW-0966">Cell projection</keyword>
<evidence type="ECO:0000256" key="1">
    <source>
        <dbReference type="ARBA" id="ARBA00010577"/>
    </source>
</evidence>